<dbReference type="CDD" id="cd16936">
    <property type="entry name" value="HATPase_RsbW-like"/>
    <property type="match status" value="1"/>
</dbReference>
<accession>A0A2S6IFD3</accession>
<dbReference type="Gene3D" id="3.30.565.10">
    <property type="entry name" value="Histidine kinase-like ATPase, C-terminal domain"/>
    <property type="match status" value="1"/>
</dbReference>
<dbReference type="PANTHER" id="PTHR35526">
    <property type="entry name" value="ANTI-SIGMA-F FACTOR RSBW-RELATED"/>
    <property type="match status" value="1"/>
</dbReference>
<keyword evidence="1" id="KW-0418">Kinase</keyword>
<gene>
    <name evidence="4" type="ORF">CLV92_11233</name>
</gene>
<keyword evidence="1" id="KW-0723">Serine/threonine-protein kinase</keyword>
<feature type="compositionally biased region" description="Low complexity" evidence="2">
    <location>
        <begin position="165"/>
        <end position="181"/>
    </location>
</feature>
<dbReference type="OrthoDB" id="3211521at2"/>
<evidence type="ECO:0000256" key="1">
    <source>
        <dbReference type="ARBA" id="ARBA00022527"/>
    </source>
</evidence>
<comment type="caution">
    <text evidence="4">The sequence shown here is derived from an EMBL/GenBank/DDBJ whole genome shotgun (WGS) entry which is preliminary data.</text>
</comment>
<protein>
    <recommendedName>
        <fullName evidence="3">Histidine kinase/HSP90-like ATPase domain-containing protein</fullName>
    </recommendedName>
</protein>
<dbReference type="InterPro" id="IPR050267">
    <property type="entry name" value="Anti-sigma-factor_SerPK"/>
</dbReference>
<dbReference type="Pfam" id="PF13581">
    <property type="entry name" value="HATPase_c_2"/>
    <property type="match status" value="1"/>
</dbReference>
<evidence type="ECO:0000313" key="5">
    <source>
        <dbReference type="Proteomes" id="UP000239485"/>
    </source>
</evidence>
<dbReference type="InterPro" id="IPR036890">
    <property type="entry name" value="HATPase_C_sf"/>
</dbReference>
<name>A0A2S6IFD3_9ACTN</name>
<evidence type="ECO:0000313" key="4">
    <source>
        <dbReference type="EMBL" id="PPK92860.1"/>
    </source>
</evidence>
<reference evidence="4 5" key="1">
    <citation type="submission" date="2018-02" db="EMBL/GenBank/DDBJ databases">
        <title>Genomic Encyclopedia of Archaeal and Bacterial Type Strains, Phase II (KMG-II): from individual species to whole genera.</title>
        <authorList>
            <person name="Goeker M."/>
        </authorList>
    </citation>
    <scope>NUCLEOTIDE SEQUENCE [LARGE SCALE GENOMIC DNA]</scope>
    <source>
        <strain evidence="4 5">DSM 22857</strain>
    </source>
</reference>
<dbReference type="RefSeq" id="WP_104434204.1">
    <property type="nucleotide sequence ID" value="NZ_PTJD01000012.1"/>
</dbReference>
<sequence>MSEDVALAEVHLLGVPLQARARYLQHLDALVRELTLLRIGAQQHPETFLPPRLLQVAAQLHSAYAPFQTRPAAVMEAALAAGEDFCDVTYTVPVTLVPLARGMAEALEEADDFCRREQYLLTLPASQEVVAYRRWLFGEFERQLSGQAPRPWRALPPPPAEDVVPAGPAGTSTAGPGSPATPVWPAGGQDGGQEGGRVPPSPAPAGSGAGAVVGQPVVMESMASSVSAARRHVRRVLTRLGAEDLEESAELGVSELVTNAMLHARTSFTLTVRTMPSGRVRIEVTDSSPLPVQLRHFGVAAPTGRGMQLVASFSSAWGIEELPEEFGPGKTVWFEPKELPTDADCDVAFEAADWAADLGDLL</sequence>
<dbReference type="Proteomes" id="UP000239485">
    <property type="component" value="Unassembled WGS sequence"/>
</dbReference>
<feature type="domain" description="Histidine kinase/HSP90-like ATPase" evidence="3">
    <location>
        <begin position="223"/>
        <end position="317"/>
    </location>
</feature>
<evidence type="ECO:0000256" key="2">
    <source>
        <dbReference type="SAM" id="MobiDB-lite"/>
    </source>
</evidence>
<dbReference type="InterPro" id="IPR003594">
    <property type="entry name" value="HATPase_dom"/>
</dbReference>
<evidence type="ECO:0000259" key="3">
    <source>
        <dbReference type="Pfam" id="PF13581"/>
    </source>
</evidence>
<keyword evidence="1" id="KW-0808">Transferase</keyword>
<dbReference type="AlphaFoldDB" id="A0A2S6IFD3"/>
<keyword evidence="5" id="KW-1185">Reference proteome</keyword>
<dbReference type="GO" id="GO:0004674">
    <property type="term" value="F:protein serine/threonine kinase activity"/>
    <property type="evidence" value="ECO:0007669"/>
    <property type="project" value="UniProtKB-KW"/>
</dbReference>
<feature type="region of interest" description="Disordered" evidence="2">
    <location>
        <begin position="147"/>
        <end position="209"/>
    </location>
</feature>
<organism evidence="4 5">
    <name type="scientific">Kineococcus xinjiangensis</name>
    <dbReference type="NCBI Taxonomy" id="512762"/>
    <lineage>
        <taxon>Bacteria</taxon>
        <taxon>Bacillati</taxon>
        <taxon>Actinomycetota</taxon>
        <taxon>Actinomycetes</taxon>
        <taxon>Kineosporiales</taxon>
        <taxon>Kineosporiaceae</taxon>
        <taxon>Kineococcus</taxon>
    </lineage>
</organism>
<proteinExistence type="predicted"/>
<dbReference type="PANTHER" id="PTHR35526:SF3">
    <property type="entry name" value="ANTI-SIGMA-F FACTOR RSBW"/>
    <property type="match status" value="1"/>
</dbReference>
<dbReference type="EMBL" id="PTJD01000012">
    <property type="protein sequence ID" value="PPK92860.1"/>
    <property type="molecule type" value="Genomic_DNA"/>
</dbReference>